<organism evidence="2 3">
    <name type="scientific">Nocardioides euryhalodurans</name>
    <dbReference type="NCBI Taxonomy" id="2518370"/>
    <lineage>
        <taxon>Bacteria</taxon>
        <taxon>Bacillati</taxon>
        <taxon>Actinomycetota</taxon>
        <taxon>Actinomycetes</taxon>
        <taxon>Propionibacteriales</taxon>
        <taxon>Nocardioidaceae</taxon>
        <taxon>Nocardioides</taxon>
    </lineage>
</organism>
<sequence>MSIEVVVYILTALAAVVVVLTRLRLGKEGGGAGRLEVGTLLLNVHTVAGVLALLSWVAYLVAGEDTALGGSLAGIIALTFWWITALVGLLILVRWLPSRGKHATQAREDTWSEGPGLSVLAHVGMLVGVLVFTYAYAGSLV</sequence>
<accession>A0A4P7GND3</accession>
<dbReference type="KEGG" id="noy:EXE57_16575"/>
<reference evidence="2 3" key="1">
    <citation type="submission" date="2019-03" db="EMBL/GenBank/DDBJ databases">
        <title>Three New Species of Nocardioides, Nocardioides euryhalodurans sp. nov., Nocardioides seonyuensis sp. nov. and Nocardioides eburneoflavus sp. nov., Iolated from Soil.</title>
        <authorList>
            <person name="Roh S.G."/>
            <person name="Lee C."/>
            <person name="Kim M.-K."/>
            <person name="Kim S.B."/>
        </authorList>
    </citation>
    <scope>NUCLEOTIDE SEQUENCE [LARGE SCALE GENOMIC DNA]</scope>
    <source>
        <strain evidence="2 3">MMS17-SY117</strain>
    </source>
</reference>
<gene>
    <name evidence="2" type="ORF">EXE57_16575</name>
</gene>
<feature type="transmembrane region" description="Helical" evidence="1">
    <location>
        <begin position="71"/>
        <end position="96"/>
    </location>
</feature>
<evidence type="ECO:0008006" key="4">
    <source>
        <dbReference type="Google" id="ProtNLM"/>
    </source>
</evidence>
<keyword evidence="1" id="KW-1133">Transmembrane helix</keyword>
<dbReference type="EMBL" id="CP038267">
    <property type="protein sequence ID" value="QBR93706.1"/>
    <property type="molecule type" value="Genomic_DNA"/>
</dbReference>
<evidence type="ECO:0000313" key="2">
    <source>
        <dbReference type="EMBL" id="QBR93706.1"/>
    </source>
</evidence>
<evidence type="ECO:0000256" key="1">
    <source>
        <dbReference type="SAM" id="Phobius"/>
    </source>
</evidence>
<feature type="transmembrane region" description="Helical" evidence="1">
    <location>
        <begin position="117"/>
        <end position="137"/>
    </location>
</feature>
<dbReference type="RefSeq" id="WP_135079393.1">
    <property type="nucleotide sequence ID" value="NZ_CP038267.1"/>
</dbReference>
<dbReference type="Proteomes" id="UP000294894">
    <property type="component" value="Chromosome"/>
</dbReference>
<keyword evidence="1" id="KW-0812">Transmembrane</keyword>
<evidence type="ECO:0000313" key="3">
    <source>
        <dbReference type="Proteomes" id="UP000294894"/>
    </source>
</evidence>
<name>A0A4P7GND3_9ACTN</name>
<feature type="transmembrane region" description="Helical" evidence="1">
    <location>
        <begin position="37"/>
        <end position="59"/>
    </location>
</feature>
<keyword evidence="1" id="KW-0472">Membrane</keyword>
<keyword evidence="3" id="KW-1185">Reference proteome</keyword>
<dbReference type="OrthoDB" id="4868296at2"/>
<proteinExistence type="predicted"/>
<feature type="transmembrane region" description="Helical" evidence="1">
    <location>
        <begin position="6"/>
        <end position="25"/>
    </location>
</feature>
<dbReference type="AlphaFoldDB" id="A0A4P7GND3"/>
<protein>
    <recommendedName>
        <fullName evidence="4">DUF2269 family protein</fullName>
    </recommendedName>
</protein>